<keyword evidence="7" id="KW-0391">Immunity</keyword>
<keyword evidence="10" id="KW-1015">Disulfide bond</keyword>
<dbReference type="Gene3D" id="2.60.40.10">
    <property type="entry name" value="Immunoglobulins"/>
    <property type="match status" value="1"/>
</dbReference>
<evidence type="ECO:0000256" key="7">
    <source>
        <dbReference type="ARBA" id="ARBA00022859"/>
    </source>
</evidence>
<evidence type="ECO:0000256" key="13">
    <source>
        <dbReference type="ARBA" id="ARBA00023319"/>
    </source>
</evidence>
<dbReference type="Proteomes" id="UP000812440">
    <property type="component" value="Chromosome 4"/>
</dbReference>
<evidence type="ECO:0000256" key="6">
    <source>
        <dbReference type="ARBA" id="ARBA00022729"/>
    </source>
</evidence>
<dbReference type="GO" id="GO:0005886">
    <property type="term" value="C:plasma membrane"/>
    <property type="evidence" value="ECO:0007669"/>
    <property type="project" value="UniProtKB-SubCell"/>
</dbReference>
<evidence type="ECO:0000313" key="16">
    <source>
        <dbReference type="EMBL" id="KAG8436223.1"/>
    </source>
</evidence>
<keyword evidence="17" id="KW-1185">Reference proteome</keyword>
<dbReference type="SMART" id="SM00409">
    <property type="entry name" value="IG"/>
    <property type="match status" value="1"/>
</dbReference>
<name>A0A8T2IX27_9PIPI</name>
<dbReference type="InterPro" id="IPR003599">
    <property type="entry name" value="Ig_sub"/>
</dbReference>
<dbReference type="SUPFAM" id="SSF48726">
    <property type="entry name" value="Immunoglobulin"/>
    <property type="match status" value="1"/>
</dbReference>
<organism evidence="16 17">
    <name type="scientific">Hymenochirus boettgeri</name>
    <name type="common">Congo dwarf clawed frog</name>
    <dbReference type="NCBI Taxonomy" id="247094"/>
    <lineage>
        <taxon>Eukaryota</taxon>
        <taxon>Metazoa</taxon>
        <taxon>Chordata</taxon>
        <taxon>Craniata</taxon>
        <taxon>Vertebrata</taxon>
        <taxon>Euteleostomi</taxon>
        <taxon>Amphibia</taxon>
        <taxon>Batrachia</taxon>
        <taxon>Anura</taxon>
        <taxon>Pipoidea</taxon>
        <taxon>Pipidae</taxon>
        <taxon>Pipinae</taxon>
        <taxon>Hymenochirus</taxon>
    </lineage>
</organism>
<keyword evidence="11" id="KW-0675">Receptor</keyword>
<evidence type="ECO:0000256" key="8">
    <source>
        <dbReference type="ARBA" id="ARBA00022989"/>
    </source>
</evidence>
<dbReference type="EMBL" id="JAACNH010000007">
    <property type="protein sequence ID" value="KAG8436223.1"/>
    <property type="molecule type" value="Genomic_DNA"/>
</dbReference>
<dbReference type="InterPro" id="IPR036179">
    <property type="entry name" value="Ig-like_dom_sf"/>
</dbReference>
<evidence type="ECO:0000313" key="17">
    <source>
        <dbReference type="Proteomes" id="UP000812440"/>
    </source>
</evidence>
<dbReference type="InterPro" id="IPR013106">
    <property type="entry name" value="Ig_V-set"/>
</dbReference>
<keyword evidence="6" id="KW-0732">Signal</keyword>
<accession>A0A8T2IX27</accession>
<feature type="non-terminal residue" evidence="16">
    <location>
        <position position="1"/>
    </location>
</feature>
<keyword evidence="5" id="KW-0812">Transmembrane</keyword>
<evidence type="ECO:0000259" key="15">
    <source>
        <dbReference type="PROSITE" id="PS50835"/>
    </source>
</evidence>
<evidence type="ECO:0000256" key="1">
    <source>
        <dbReference type="ARBA" id="ARBA00004251"/>
    </source>
</evidence>
<comment type="similarity">
    <text evidence="2">Belongs to the natural cytotoxicity receptor (NCR) family.</text>
</comment>
<gene>
    <name evidence="16" type="ORF">GDO86_007359</name>
</gene>
<evidence type="ECO:0000256" key="3">
    <source>
        <dbReference type="ARBA" id="ARBA00019135"/>
    </source>
</evidence>
<dbReference type="OrthoDB" id="9898017at2759"/>
<evidence type="ECO:0000256" key="2">
    <source>
        <dbReference type="ARBA" id="ARBA00006531"/>
    </source>
</evidence>
<keyword evidence="9" id="KW-0472">Membrane</keyword>
<evidence type="ECO:0000256" key="10">
    <source>
        <dbReference type="ARBA" id="ARBA00023157"/>
    </source>
</evidence>
<dbReference type="GO" id="GO:0002429">
    <property type="term" value="P:immune response-activating cell surface receptor signaling pathway"/>
    <property type="evidence" value="ECO:0007669"/>
    <property type="project" value="InterPro"/>
</dbReference>
<evidence type="ECO:0000256" key="4">
    <source>
        <dbReference type="ARBA" id="ARBA00022475"/>
    </source>
</evidence>
<dbReference type="Pfam" id="PF07686">
    <property type="entry name" value="V-set"/>
    <property type="match status" value="1"/>
</dbReference>
<evidence type="ECO:0000256" key="14">
    <source>
        <dbReference type="ARBA" id="ARBA00032296"/>
    </source>
</evidence>
<sequence length="118" mass="13220">GSPLHGLYVFQTPEICVAMGSTVTLHCNYVINTTEVPTVGWFKWHRHMEKGPEVTNDNKDYYGRISTADQNDFIHKSIADVKLKNVNITDTGLYYCVVSLLLSEIISNHGDGTFLNVT</sequence>
<dbReference type="AlphaFoldDB" id="A0A8T2IX27"/>
<feature type="non-terminal residue" evidence="16">
    <location>
        <position position="118"/>
    </location>
</feature>
<dbReference type="PANTHER" id="PTHR47904">
    <property type="entry name" value="NATURAL CYTOTOXICITY TRIGGERING RECEPTOR 3"/>
    <property type="match status" value="1"/>
</dbReference>
<reference evidence="16" key="1">
    <citation type="thesis" date="2020" institute="ProQuest LLC" country="789 East Eisenhower Parkway, Ann Arbor, MI, USA">
        <title>Comparative Genomics and Chromosome Evolution.</title>
        <authorList>
            <person name="Mudd A.B."/>
        </authorList>
    </citation>
    <scope>NUCLEOTIDE SEQUENCE</scope>
    <source>
        <strain evidence="16">Female2</strain>
        <tissue evidence="16">Blood</tissue>
    </source>
</reference>
<evidence type="ECO:0000256" key="5">
    <source>
        <dbReference type="ARBA" id="ARBA00022692"/>
    </source>
</evidence>
<dbReference type="PANTHER" id="PTHR47904:SF1">
    <property type="entry name" value="NATURAL CYTOTOXICITY TRIGGERING RECEPTOR 3"/>
    <property type="match status" value="1"/>
</dbReference>
<keyword evidence="4" id="KW-1003">Cell membrane</keyword>
<keyword evidence="8" id="KW-1133">Transmembrane helix</keyword>
<proteinExistence type="inferred from homology"/>
<dbReference type="GO" id="GO:0045954">
    <property type="term" value="P:positive regulation of natural killer cell mediated cytotoxicity"/>
    <property type="evidence" value="ECO:0007669"/>
    <property type="project" value="InterPro"/>
</dbReference>
<dbReference type="InterPro" id="IPR007110">
    <property type="entry name" value="Ig-like_dom"/>
</dbReference>
<keyword evidence="12" id="KW-0325">Glycoprotein</keyword>
<dbReference type="InterPro" id="IPR043226">
    <property type="entry name" value="NCR3"/>
</dbReference>
<keyword evidence="13" id="KW-0393">Immunoglobulin domain</keyword>
<comment type="caution">
    <text evidence="16">The sequence shown here is derived from an EMBL/GenBank/DDBJ whole genome shotgun (WGS) entry which is preliminary data.</text>
</comment>
<dbReference type="PROSITE" id="PS50835">
    <property type="entry name" value="IG_LIKE"/>
    <property type="match status" value="1"/>
</dbReference>
<evidence type="ECO:0000256" key="12">
    <source>
        <dbReference type="ARBA" id="ARBA00023180"/>
    </source>
</evidence>
<evidence type="ECO:0000256" key="9">
    <source>
        <dbReference type="ARBA" id="ARBA00023136"/>
    </source>
</evidence>
<evidence type="ECO:0000256" key="11">
    <source>
        <dbReference type="ARBA" id="ARBA00023170"/>
    </source>
</evidence>
<dbReference type="InterPro" id="IPR013783">
    <property type="entry name" value="Ig-like_fold"/>
</dbReference>
<protein>
    <recommendedName>
        <fullName evidence="3">Natural cytotoxicity triggering receptor 3</fullName>
    </recommendedName>
    <alternativeName>
        <fullName evidence="14">Natural killer cell p30-related protein</fullName>
    </alternativeName>
</protein>
<feature type="domain" description="Ig-like" evidence="15">
    <location>
        <begin position="3"/>
        <end position="107"/>
    </location>
</feature>
<comment type="subcellular location">
    <subcellularLocation>
        <location evidence="1">Cell membrane</location>
        <topology evidence="1">Single-pass type I membrane protein</topology>
    </subcellularLocation>
</comment>